<evidence type="ECO:0000313" key="4">
    <source>
        <dbReference type="EMBL" id="KAH8018541.1"/>
    </source>
</evidence>
<evidence type="ECO:0000256" key="1">
    <source>
        <dbReference type="ARBA" id="ARBA00004123"/>
    </source>
</evidence>
<comment type="subcellular location">
    <subcellularLocation>
        <location evidence="1">Nucleus</location>
    </subcellularLocation>
</comment>
<dbReference type="EMBL" id="JABSTU010000010">
    <property type="protein sequence ID" value="KAH8018541.1"/>
    <property type="molecule type" value="Genomic_DNA"/>
</dbReference>
<dbReference type="Gene3D" id="1.10.10.60">
    <property type="entry name" value="Homeodomain-like"/>
    <property type="match status" value="1"/>
</dbReference>
<feature type="domain" description="HTH CENPB-type" evidence="3">
    <location>
        <begin position="32"/>
        <end position="100"/>
    </location>
</feature>
<sequence>MAKDLNLPPSTFNGIIAKRAEREENVVLFSPKAKQARGAKCRTLYETLLTWFRQARTAGINFDGTILHEKAMEVADRLGITKFAASNGWIDRFRKRHSIA</sequence>
<evidence type="ECO:0000256" key="2">
    <source>
        <dbReference type="ARBA" id="ARBA00023125"/>
    </source>
</evidence>
<dbReference type="SMART" id="SM00674">
    <property type="entry name" value="CENPB"/>
    <property type="match status" value="1"/>
</dbReference>
<proteinExistence type="predicted"/>
<dbReference type="InterPro" id="IPR006600">
    <property type="entry name" value="HTH_CenpB_DNA-bd_dom"/>
</dbReference>
<evidence type="ECO:0000313" key="5">
    <source>
        <dbReference type="Proteomes" id="UP000821866"/>
    </source>
</evidence>
<reference evidence="4" key="1">
    <citation type="journal article" date="2020" name="Cell">
        <title>Large-Scale Comparative Analyses of Tick Genomes Elucidate Their Genetic Diversity and Vector Capacities.</title>
        <authorList>
            <consortium name="Tick Genome and Microbiome Consortium (TIGMIC)"/>
            <person name="Jia N."/>
            <person name="Wang J."/>
            <person name="Shi W."/>
            <person name="Du L."/>
            <person name="Sun Y."/>
            <person name="Zhan W."/>
            <person name="Jiang J.F."/>
            <person name="Wang Q."/>
            <person name="Zhang B."/>
            <person name="Ji P."/>
            <person name="Bell-Sakyi L."/>
            <person name="Cui X.M."/>
            <person name="Yuan T.T."/>
            <person name="Jiang B.G."/>
            <person name="Yang W.F."/>
            <person name="Lam T.T."/>
            <person name="Chang Q.C."/>
            <person name="Ding S.J."/>
            <person name="Wang X.J."/>
            <person name="Zhu J.G."/>
            <person name="Ruan X.D."/>
            <person name="Zhao L."/>
            <person name="Wei J.T."/>
            <person name="Ye R.Z."/>
            <person name="Que T.C."/>
            <person name="Du C.H."/>
            <person name="Zhou Y.H."/>
            <person name="Cheng J.X."/>
            <person name="Dai P.F."/>
            <person name="Guo W.B."/>
            <person name="Han X.H."/>
            <person name="Huang E.J."/>
            <person name="Li L.F."/>
            <person name="Wei W."/>
            <person name="Gao Y.C."/>
            <person name="Liu J.Z."/>
            <person name="Shao H.Z."/>
            <person name="Wang X."/>
            <person name="Wang C.C."/>
            <person name="Yang T.C."/>
            <person name="Huo Q.B."/>
            <person name="Li W."/>
            <person name="Chen H.Y."/>
            <person name="Chen S.E."/>
            <person name="Zhou L.G."/>
            <person name="Ni X.B."/>
            <person name="Tian J.H."/>
            <person name="Sheng Y."/>
            <person name="Liu T."/>
            <person name="Pan Y.S."/>
            <person name="Xia L.Y."/>
            <person name="Li J."/>
            <person name="Zhao F."/>
            <person name="Cao W.C."/>
        </authorList>
    </citation>
    <scope>NUCLEOTIDE SEQUENCE</scope>
    <source>
        <strain evidence="4">Rmic-2018</strain>
    </source>
</reference>
<name>A0A9J6D8J8_RHIMP</name>
<comment type="caution">
    <text evidence="4">The sequence shown here is derived from an EMBL/GenBank/DDBJ whole genome shotgun (WGS) entry which is preliminary data.</text>
</comment>
<dbReference type="GO" id="GO:0005634">
    <property type="term" value="C:nucleus"/>
    <property type="evidence" value="ECO:0007669"/>
    <property type="project" value="UniProtKB-SubCell"/>
</dbReference>
<accession>A0A9J6D8J8</accession>
<dbReference type="SUPFAM" id="SSF46689">
    <property type="entry name" value="Homeodomain-like"/>
    <property type="match status" value="1"/>
</dbReference>
<dbReference type="Pfam" id="PF03221">
    <property type="entry name" value="HTH_Tnp_Tc5"/>
    <property type="match status" value="1"/>
</dbReference>
<dbReference type="AlphaFoldDB" id="A0A9J6D8J8"/>
<keyword evidence="5" id="KW-1185">Reference proteome</keyword>
<dbReference type="PROSITE" id="PS51253">
    <property type="entry name" value="HTH_CENPB"/>
    <property type="match status" value="1"/>
</dbReference>
<dbReference type="Proteomes" id="UP000821866">
    <property type="component" value="Chromosome 8"/>
</dbReference>
<organism evidence="4 5">
    <name type="scientific">Rhipicephalus microplus</name>
    <name type="common">Cattle tick</name>
    <name type="synonym">Boophilus microplus</name>
    <dbReference type="NCBI Taxonomy" id="6941"/>
    <lineage>
        <taxon>Eukaryota</taxon>
        <taxon>Metazoa</taxon>
        <taxon>Ecdysozoa</taxon>
        <taxon>Arthropoda</taxon>
        <taxon>Chelicerata</taxon>
        <taxon>Arachnida</taxon>
        <taxon>Acari</taxon>
        <taxon>Parasitiformes</taxon>
        <taxon>Ixodida</taxon>
        <taxon>Ixodoidea</taxon>
        <taxon>Ixodidae</taxon>
        <taxon>Rhipicephalinae</taxon>
        <taxon>Rhipicephalus</taxon>
        <taxon>Boophilus</taxon>
    </lineage>
</organism>
<keyword evidence="2" id="KW-0238">DNA-binding</keyword>
<dbReference type="GO" id="GO:0003677">
    <property type="term" value="F:DNA binding"/>
    <property type="evidence" value="ECO:0007669"/>
    <property type="project" value="UniProtKB-KW"/>
</dbReference>
<protein>
    <recommendedName>
        <fullName evidence="3">HTH CENPB-type domain-containing protein</fullName>
    </recommendedName>
</protein>
<gene>
    <name evidence="4" type="ORF">HPB51_008777</name>
</gene>
<reference evidence="4" key="2">
    <citation type="submission" date="2021-09" db="EMBL/GenBank/DDBJ databases">
        <authorList>
            <person name="Jia N."/>
            <person name="Wang J."/>
            <person name="Shi W."/>
            <person name="Du L."/>
            <person name="Sun Y."/>
            <person name="Zhan W."/>
            <person name="Jiang J."/>
            <person name="Wang Q."/>
            <person name="Zhang B."/>
            <person name="Ji P."/>
            <person name="Sakyi L.B."/>
            <person name="Cui X."/>
            <person name="Yuan T."/>
            <person name="Jiang B."/>
            <person name="Yang W."/>
            <person name="Lam T.T.-Y."/>
            <person name="Chang Q."/>
            <person name="Ding S."/>
            <person name="Wang X."/>
            <person name="Zhu J."/>
            <person name="Ruan X."/>
            <person name="Zhao L."/>
            <person name="Wei J."/>
            <person name="Que T."/>
            <person name="Du C."/>
            <person name="Cheng J."/>
            <person name="Dai P."/>
            <person name="Han X."/>
            <person name="Huang E."/>
            <person name="Gao Y."/>
            <person name="Liu J."/>
            <person name="Shao H."/>
            <person name="Ye R."/>
            <person name="Li L."/>
            <person name="Wei W."/>
            <person name="Wang X."/>
            <person name="Wang C."/>
            <person name="Huo Q."/>
            <person name="Li W."/>
            <person name="Guo W."/>
            <person name="Chen H."/>
            <person name="Chen S."/>
            <person name="Zhou L."/>
            <person name="Zhou L."/>
            <person name="Ni X."/>
            <person name="Tian J."/>
            <person name="Zhou Y."/>
            <person name="Sheng Y."/>
            <person name="Liu T."/>
            <person name="Pan Y."/>
            <person name="Xia L."/>
            <person name="Li J."/>
            <person name="Zhao F."/>
            <person name="Cao W."/>
        </authorList>
    </citation>
    <scope>NUCLEOTIDE SEQUENCE</scope>
    <source>
        <strain evidence="4">Rmic-2018</strain>
        <tissue evidence="4">Larvae</tissue>
    </source>
</reference>
<evidence type="ECO:0000259" key="3">
    <source>
        <dbReference type="PROSITE" id="PS51253"/>
    </source>
</evidence>
<dbReference type="InterPro" id="IPR009057">
    <property type="entry name" value="Homeodomain-like_sf"/>
</dbReference>